<dbReference type="EMBL" id="AJWY01008160">
    <property type="protein sequence ID" value="EKC61983.1"/>
    <property type="molecule type" value="Genomic_DNA"/>
</dbReference>
<proteinExistence type="predicted"/>
<organism evidence="1">
    <name type="scientific">human gut metagenome</name>
    <dbReference type="NCBI Taxonomy" id="408170"/>
    <lineage>
        <taxon>unclassified sequences</taxon>
        <taxon>metagenomes</taxon>
        <taxon>organismal metagenomes</taxon>
    </lineage>
</organism>
<protein>
    <submittedName>
        <fullName evidence="1">Uncharacterized protein</fullName>
    </submittedName>
</protein>
<sequence length="75" mass="8539">KRYLFGLIRRKTETTIKVDKKAELAKIILENVSPTTLFNVVVQRLQDMEIGSFFAITTSLSEANILKPTKEVVKD</sequence>
<evidence type="ECO:0000313" key="1">
    <source>
        <dbReference type="EMBL" id="EKC61983.1"/>
    </source>
</evidence>
<accession>K1SWA6</accession>
<dbReference type="AlphaFoldDB" id="K1SWA6"/>
<gene>
    <name evidence="1" type="ORF">LEA_12074</name>
</gene>
<comment type="caution">
    <text evidence="1">The sequence shown here is derived from an EMBL/GenBank/DDBJ whole genome shotgun (WGS) entry which is preliminary data.</text>
</comment>
<name>K1SWA6_9ZZZZ</name>
<feature type="non-terminal residue" evidence="1">
    <location>
        <position position="1"/>
    </location>
</feature>
<reference evidence="1" key="1">
    <citation type="journal article" date="2013" name="Environ. Microbiol.">
        <title>Microbiota from the distal guts of lean and obese adolescents exhibit partial functional redundancy besides clear differences in community structure.</title>
        <authorList>
            <person name="Ferrer M."/>
            <person name="Ruiz A."/>
            <person name="Lanza F."/>
            <person name="Haange S.B."/>
            <person name="Oberbach A."/>
            <person name="Till H."/>
            <person name="Bargiela R."/>
            <person name="Campoy C."/>
            <person name="Segura M.T."/>
            <person name="Richter M."/>
            <person name="von Bergen M."/>
            <person name="Seifert J."/>
            <person name="Suarez A."/>
        </authorList>
    </citation>
    <scope>NUCLEOTIDE SEQUENCE</scope>
</reference>